<evidence type="ECO:0000256" key="10">
    <source>
        <dbReference type="SAM" id="SignalP"/>
    </source>
</evidence>
<evidence type="ECO:0000256" key="4">
    <source>
        <dbReference type="ARBA" id="ARBA00022452"/>
    </source>
</evidence>
<feature type="chain" id="PRO_5045122806" evidence="10">
    <location>
        <begin position="22"/>
        <end position="583"/>
    </location>
</feature>
<keyword evidence="10" id="KW-0732">Signal</keyword>
<evidence type="ECO:0000256" key="8">
    <source>
        <dbReference type="ARBA" id="ARBA00023237"/>
    </source>
</evidence>
<dbReference type="Proteomes" id="UP001156670">
    <property type="component" value="Unassembled WGS sequence"/>
</dbReference>
<evidence type="ECO:0000256" key="6">
    <source>
        <dbReference type="ARBA" id="ARBA00022927"/>
    </source>
</evidence>
<evidence type="ECO:0000259" key="11">
    <source>
        <dbReference type="PROSITE" id="PS51779"/>
    </source>
</evidence>
<keyword evidence="4" id="KW-1134">Transmembrane beta strand</keyword>
<dbReference type="PANTHER" id="PTHR34597:SF1">
    <property type="entry name" value="HEME_HEMOPEXIN TRANSPORTER PROTEIN HUXB"/>
    <property type="match status" value="1"/>
</dbReference>
<keyword evidence="7" id="KW-0472">Membrane</keyword>
<dbReference type="RefSeq" id="WP_284319447.1">
    <property type="nucleotide sequence ID" value="NZ_BSOB01000005.1"/>
</dbReference>
<evidence type="ECO:0000313" key="12">
    <source>
        <dbReference type="EMBL" id="GLQ91693.1"/>
    </source>
</evidence>
<evidence type="ECO:0000313" key="13">
    <source>
        <dbReference type="Proteomes" id="UP001156670"/>
    </source>
</evidence>
<dbReference type="InterPro" id="IPR034746">
    <property type="entry name" value="POTRA"/>
</dbReference>
<evidence type="ECO:0000256" key="9">
    <source>
        <dbReference type="SAM" id="MobiDB-lite"/>
    </source>
</evidence>
<dbReference type="InterPro" id="IPR013686">
    <property type="entry name" value="Polypept-transport_assoc_ShlB"/>
</dbReference>
<dbReference type="InterPro" id="IPR051544">
    <property type="entry name" value="TPS_OM_transporter"/>
</dbReference>
<reference evidence="13" key="1">
    <citation type="journal article" date="2019" name="Int. J. Syst. Evol. Microbiol.">
        <title>The Global Catalogue of Microorganisms (GCM) 10K type strain sequencing project: providing services to taxonomists for standard genome sequencing and annotation.</title>
        <authorList>
            <consortium name="The Broad Institute Genomics Platform"/>
            <consortium name="The Broad Institute Genome Sequencing Center for Infectious Disease"/>
            <person name="Wu L."/>
            <person name="Ma J."/>
        </authorList>
    </citation>
    <scope>NUCLEOTIDE SEQUENCE [LARGE SCALE GENOMIC DNA]</scope>
    <source>
        <strain evidence="13">NBRC 111980</strain>
    </source>
</reference>
<proteinExistence type="inferred from homology"/>
<comment type="similarity">
    <text evidence="2">Belongs to the TPS (TC 1.B.20) family.</text>
</comment>
<dbReference type="PANTHER" id="PTHR34597">
    <property type="entry name" value="SLR1661 PROTEIN"/>
    <property type="match status" value="1"/>
</dbReference>
<comment type="caution">
    <text evidence="12">The sequence shown here is derived from an EMBL/GenBank/DDBJ whole genome shotgun (WGS) entry which is preliminary data.</text>
</comment>
<evidence type="ECO:0000256" key="3">
    <source>
        <dbReference type="ARBA" id="ARBA00022448"/>
    </source>
</evidence>
<dbReference type="Pfam" id="PF03865">
    <property type="entry name" value="ShlB"/>
    <property type="match status" value="1"/>
</dbReference>
<evidence type="ECO:0000256" key="2">
    <source>
        <dbReference type="ARBA" id="ARBA00009055"/>
    </source>
</evidence>
<feature type="region of interest" description="Disordered" evidence="9">
    <location>
        <begin position="32"/>
        <end position="61"/>
    </location>
</feature>
<dbReference type="Pfam" id="PF08479">
    <property type="entry name" value="POTRA_2"/>
    <property type="match status" value="1"/>
</dbReference>
<name>A0ABQ5XME6_9GAMM</name>
<comment type="subcellular location">
    <subcellularLocation>
        <location evidence="1">Cell outer membrane</location>
    </subcellularLocation>
</comment>
<dbReference type="EMBL" id="BSOB01000005">
    <property type="protein sequence ID" value="GLQ91693.1"/>
    <property type="molecule type" value="Genomic_DNA"/>
</dbReference>
<keyword evidence="3" id="KW-0813">Transport</keyword>
<protein>
    <submittedName>
        <fullName evidence="12">Polypeptide-transport-associated domain protein shlb-type</fullName>
    </submittedName>
</protein>
<feature type="domain" description="POTRA" evidence="11">
    <location>
        <begin position="67"/>
        <end position="145"/>
    </location>
</feature>
<sequence length="583" mass="62045">MHHRPIALAIALTMAVTPVMAQTSRPNAGQLLQQTAPTLPPPVRGQNQGVKAPGAPGVPQSESAVMIQVKTIRFSGNTHIDDASLRRAIPEIDRTQGTAASLSQLQALAAAVTHYYRQRGYFVAVAYVPRQSVEDGVVTIAVLEGKLDQTHVSRTGGYDPARLQRYEDSALCSQSSDCGGAALTRTRADRAVGLASSLPGVVSASGTLSPGSAVGTSDFTLDAVPGPRVTGALGVDDYGNEYTGRIRETGALRWNSPLGIGDLLTADVALSDRWGLGGTRGRGALNGVLDYSLPVGYDGWRVGANYTHLLYRLGAPFNATDAYGGGNEFNAYAAYPILLAPDKHLWVRASYGIKWLSDSVLEETFHTRDTTVTLSANGDAIDTFGGGGLTQYGASLMRGLIAYGHGPRPVDTPNAAGHFTKLDVSASRDQTVGYLANDTQRLSVYGALQAQWSNTNLDSVEKFTMGGPAGVRGYPVGEAIGDEGAIATLELRDSFALTALGGDNLTLSLFRDNGWLKVNHTPWAGYQGLRQRHLGSTGIGADLLHQGRYDFKLMYAIRDPGGEPDTATRDHRGWLWGQAQIFF</sequence>
<gene>
    <name evidence="12" type="ORF">GCM10007901_06430</name>
</gene>
<dbReference type="Gene3D" id="3.10.20.310">
    <property type="entry name" value="membrane protein fhac"/>
    <property type="match status" value="1"/>
</dbReference>
<keyword evidence="5" id="KW-0812">Transmembrane</keyword>
<evidence type="ECO:0000256" key="5">
    <source>
        <dbReference type="ARBA" id="ARBA00022692"/>
    </source>
</evidence>
<keyword evidence="8" id="KW-0998">Cell outer membrane</keyword>
<dbReference type="PROSITE" id="PS51779">
    <property type="entry name" value="POTRA"/>
    <property type="match status" value="1"/>
</dbReference>
<keyword evidence="13" id="KW-1185">Reference proteome</keyword>
<organism evidence="12 13">
    <name type="scientific">Dyella acidisoli</name>
    <dbReference type="NCBI Taxonomy" id="1867834"/>
    <lineage>
        <taxon>Bacteria</taxon>
        <taxon>Pseudomonadati</taxon>
        <taxon>Pseudomonadota</taxon>
        <taxon>Gammaproteobacteria</taxon>
        <taxon>Lysobacterales</taxon>
        <taxon>Rhodanobacteraceae</taxon>
        <taxon>Dyella</taxon>
    </lineage>
</organism>
<keyword evidence="6" id="KW-0653">Protein transport</keyword>
<evidence type="ECO:0000256" key="7">
    <source>
        <dbReference type="ARBA" id="ARBA00023136"/>
    </source>
</evidence>
<feature type="signal peptide" evidence="10">
    <location>
        <begin position="1"/>
        <end position="21"/>
    </location>
</feature>
<dbReference type="InterPro" id="IPR005565">
    <property type="entry name" value="Hemolysn_activator_HlyB_C"/>
</dbReference>
<evidence type="ECO:0000256" key="1">
    <source>
        <dbReference type="ARBA" id="ARBA00004442"/>
    </source>
</evidence>
<dbReference type="Gene3D" id="2.40.160.50">
    <property type="entry name" value="membrane protein fhac: a member of the omp85/tpsb transporter family"/>
    <property type="match status" value="1"/>
</dbReference>
<accession>A0ABQ5XME6</accession>